<evidence type="ECO:0000256" key="1">
    <source>
        <dbReference type="ARBA" id="ARBA00004123"/>
    </source>
</evidence>
<dbReference type="InterPro" id="IPR038933">
    <property type="entry name" value="Ovate"/>
</dbReference>
<dbReference type="PANTHER" id="PTHR33057:SF114">
    <property type="entry name" value="TRANSCRIPTION REPRESSOR-RELATED"/>
    <property type="match status" value="1"/>
</dbReference>
<dbReference type="Pfam" id="PF04844">
    <property type="entry name" value="Ovate"/>
    <property type="match status" value="1"/>
</dbReference>
<accession>A0A822XXJ3</accession>
<evidence type="ECO:0000313" key="9">
    <source>
        <dbReference type="Proteomes" id="UP000607653"/>
    </source>
</evidence>
<dbReference type="AlphaFoldDB" id="A0A822XXJ3"/>
<dbReference type="Proteomes" id="UP000607653">
    <property type="component" value="Unassembled WGS sequence"/>
</dbReference>
<feature type="domain" description="OVATE" evidence="7">
    <location>
        <begin position="94"/>
        <end position="153"/>
    </location>
</feature>
<sequence length="159" mass="18769">MLRMQGSRKIAKKQRNQLSGCRALCCSCRLSVSSESSEEVEGFNSNRFGVEDAMVQEKLEQMMMMRERVEAIRSERRKKRSRFDGSKCIIMVAMDKYSEEPREDFRESMVEMIVRNQMEDPKELRCLLNCYMSMNSEEYRPVILEVFHQVCTDLFLCSE</sequence>
<evidence type="ECO:0000256" key="2">
    <source>
        <dbReference type="ARBA" id="ARBA00022491"/>
    </source>
</evidence>
<dbReference type="EMBL" id="DUZY01000001">
    <property type="protein sequence ID" value="DAD23485.1"/>
    <property type="molecule type" value="Genomic_DNA"/>
</dbReference>
<evidence type="ECO:0000256" key="5">
    <source>
        <dbReference type="ARBA" id="ARBA00023242"/>
    </source>
</evidence>
<dbReference type="PANTHER" id="PTHR33057">
    <property type="entry name" value="TRANSCRIPTION REPRESSOR OFP7-RELATED"/>
    <property type="match status" value="1"/>
</dbReference>
<dbReference type="NCBIfam" id="TIGR01568">
    <property type="entry name" value="A_thal_3678"/>
    <property type="match status" value="1"/>
</dbReference>
<dbReference type="InterPro" id="IPR006458">
    <property type="entry name" value="Ovate_C"/>
</dbReference>
<organism evidence="8 9">
    <name type="scientific">Nelumbo nucifera</name>
    <name type="common">Sacred lotus</name>
    <dbReference type="NCBI Taxonomy" id="4432"/>
    <lineage>
        <taxon>Eukaryota</taxon>
        <taxon>Viridiplantae</taxon>
        <taxon>Streptophyta</taxon>
        <taxon>Embryophyta</taxon>
        <taxon>Tracheophyta</taxon>
        <taxon>Spermatophyta</taxon>
        <taxon>Magnoliopsida</taxon>
        <taxon>Proteales</taxon>
        <taxon>Nelumbonaceae</taxon>
        <taxon>Nelumbo</taxon>
    </lineage>
</organism>
<keyword evidence="2 6" id="KW-0678">Repressor</keyword>
<protein>
    <recommendedName>
        <fullName evidence="6">Transcription repressor</fullName>
    </recommendedName>
    <alternativeName>
        <fullName evidence="6">Ovate family protein</fullName>
    </alternativeName>
</protein>
<evidence type="ECO:0000256" key="4">
    <source>
        <dbReference type="ARBA" id="ARBA00023163"/>
    </source>
</evidence>
<dbReference type="GO" id="GO:0005634">
    <property type="term" value="C:nucleus"/>
    <property type="evidence" value="ECO:0007669"/>
    <property type="project" value="UniProtKB-SubCell"/>
</dbReference>
<keyword evidence="4 6" id="KW-0804">Transcription</keyword>
<dbReference type="GO" id="GO:0045892">
    <property type="term" value="P:negative regulation of DNA-templated transcription"/>
    <property type="evidence" value="ECO:0007669"/>
    <property type="project" value="UniProtKB-UniRule"/>
</dbReference>
<evidence type="ECO:0000313" key="8">
    <source>
        <dbReference type="EMBL" id="DAD23485.1"/>
    </source>
</evidence>
<keyword evidence="5 6" id="KW-0539">Nucleus</keyword>
<proteinExistence type="predicted"/>
<evidence type="ECO:0000259" key="7">
    <source>
        <dbReference type="PROSITE" id="PS51754"/>
    </source>
</evidence>
<keyword evidence="9" id="KW-1185">Reference proteome</keyword>
<dbReference type="PROSITE" id="PS51754">
    <property type="entry name" value="OVATE"/>
    <property type="match status" value="1"/>
</dbReference>
<reference evidence="8 9" key="1">
    <citation type="journal article" date="2020" name="Mol. Biol. Evol.">
        <title>Distinct Expression and Methylation Patterns for Genes with Different Fates following a Single Whole-Genome Duplication in Flowering Plants.</title>
        <authorList>
            <person name="Shi T."/>
            <person name="Rahmani R.S."/>
            <person name="Gugger P.F."/>
            <person name="Wang M."/>
            <person name="Li H."/>
            <person name="Zhang Y."/>
            <person name="Li Z."/>
            <person name="Wang Q."/>
            <person name="Van de Peer Y."/>
            <person name="Marchal K."/>
            <person name="Chen J."/>
        </authorList>
    </citation>
    <scope>NUCLEOTIDE SEQUENCE [LARGE SCALE GENOMIC DNA]</scope>
    <source>
        <tissue evidence="8">Leaf</tissue>
    </source>
</reference>
<evidence type="ECO:0000256" key="6">
    <source>
        <dbReference type="RuleBase" id="RU367028"/>
    </source>
</evidence>
<keyword evidence="3 6" id="KW-0805">Transcription regulation</keyword>
<comment type="subcellular location">
    <subcellularLocation>
        <location evidence="1 6">Nucleus</location>
    </subcellularLocation>
</comment>
<comment type="function">
    <text evidence="6">Transcriptional repressor that regulates multiple aspects of plant growth and development.</text>
</comment>
<comment type="caution">
    <text evidence="8">The sequence shown here is derived from an EMBL/GenBank/DDBJ whole genome shotgun (WGS) entry which is preliminary data.</text>
</comment>
<evidence type="ECO:0000256" key="3">
    <source>
        <dbReference type="ARBA" id="ARBA00023015"/>
    </source>
</evidence>
<name>A0A822XXJ3_NELNU</name>
<gene>
    <name evidence="8" type="ORF">HUJ06_024948</name>
</gene>